<accession>A0A6N2XUZ8</accession>
<reference evidence="5" key="1">
    <citation type="submission" date="2019-11" db="EMBL/GenBank/DDBJ databases">
        <authorList>
            <person name="Feng L."/>
        </authorList>
    </citation>
    <scope>NUCLEOTIDE SEQUENCE</scope>
    <source>
        <strain evidence="5">CramosumLFYP8</strain>
    </source>
</reference>
<comment type="similarity">
    <text evidence="1 4">Belongs to the glycosyl hydrolase 1 family.</text>
</comment>
<evidence type="ECO:0000256" key="1">
    <source>
        <dbReference type="ARBA" id="ARBA00010838"/>
    </source>
</evidence>
<name>A0A6N2XUZ8_9FIRM</name>
<dbReference type="Pfam" id="PF00232">
    <property type="entry name" value="Glyco_hydro_1"/>
    <property type="match status" value="1"/>
</dbReference>
<dbReference type="GO" id="GO:0005829">
    <property type="term" value="C:cytosol"/>
    <property type="evidence" value="ECO:0007669"/>
    <property type="project" value="TreeGrafter"/>
</dbReference>
<dbReference type="FunFam" id="3.20.20.80:FF:000004">
    <property type="entry name" value="Beta-glucosidase 6-phospho-beta-glucosidase"/>
    <property type="match status" value="1"/>
</dbReference>
<keyword evidence="3 5" id="KW-0326">Glycosidase</keyword>
<keyword evidence="2 5" id="KW-0378">Hydrolase</keyword>
<dbReference type="Gene3D" id="3.20.20.80">
    <property type="entry name" value="Glycosidases"/>
    <property type="match status" value="1"/>
</dbReference>
<dbReference type="EMBL" id="CACRTL010000003">
    <property type="protein sequence ID" value="VYT57952.1"/>
    <property type="molecule type" value="Genomic_DNA"/>
</dbReference>
<dbReference type="GO" id="GO:0008706">
    <property type="term" value="F:6-phospho-beta-glucosidase activity"/>
    <property type="evidence" value="ECO:0007669"/>
    <property type="project" value="UniProtKB-EC"/>
</dbReference>
<dbReference type="PANTHER" id="PTHR10353:SF85">
    <property type="entry name" value="ARYL-PHOSPHO-BETA-D-GLUCOSIDASE BGLA"/>
    <property type="match status" value="1"/>
</dbReference>
<dbReference type="EC" id="3.2.1.86" evidence="5"/>
<dbReference type="PROSITE" id="PS00653">
    <property type="entry name" value="GLYCOSYL_HYDROL_F1_2"/>
    <property type="match status" value="1"/>
</dbReference>
<dbReference type="PRINTS" id="PR00131">
    <property type="entry name" value="GLHYDRLASE1"/>
</dbReference>
<evidence type="ECO:0000256" key="3">
    <source>
        <dbReference type="ARBA" id="ARBA00023295"/>
    </source>
</evidence>
<dbReference type="InterPro" id="IPR033132">
    <property type="entry name" value="GH_1_N_CS"/>
</dbReference>
<evidence type="ECO:0000256" key="2">
    <source>
        <dbReference type="ARBA" id="ARBA00022801"/>
    </source>
</evidence>
<gene>
    <name evidence="5" type="primary">bglA_3</name>
    <name evidence="5" type="ORF">CRLFYP8_00585</name>
</gene>
<dbReference type="AlphaFoldDB" id="A0A6N2XUZ8"/>
<dbReference type="InterPro" id="IPR001360">
    <property type="entry name" value="Glyco_hydro_1"/>
</dbReference>
<proteinExistence type="inferred from homology"/>
<evidence type="ECO:0000256" key="4">
    <source>
        <dbReference type="RuleBase" id="RU003690"/>
    </source>
</evidence>
<dbReference type="PANTHER" id="PTHR10353">
    <property type="entry name" value="GLYCOSYL HYDROLASE"/>
    <property type="match status" value="1"/>
</dbReference>
<sequence>MKEGFLFGGALAANQCEGGYNLDGKGLSIADVVRGSQQGIPRQVDEKIHEGVYYPSHEAIDFYHRYKEDIALFAQMGFKCLRMSISWARIFPNGDDEIPNECGLQFYDKVFDELLKYNIQPIVTLSHFETPLHLVEAYGSWRNPKLIDFYVKYANVVFKRYKDKVIYWMTFNEINETMNKKDPFLQAGLKFKEDENDKKVKVIASHNMFIASAKVVDLGHRINPNFKIGCMIQYTPAYTKTCHPNDALAKRFYNIQNYYYTDVMVKGEYTSLCYSQLKRLGVDFTISKEEQEILKKGKVDYIAFSYYFTYVVSYDENQFVIDKKNKYLQTGQWNRTIDPIGLRVALNELYDRYQVPLFIVENGIPLDDKIDSNNEIIDEERIAFFRSHIMQIKKAINEDFVNVIGYTTWGPIDIVSVSTGEMNKRYGFIYVDKDNSGKGTLQRFKKKSFAWYKKVIESNGECL</sequence>
<protein>
    <submittedName>
        <fullName evidence="5">Aryl-phospho-beta-D-glucosidase BglA</fullName>
        <ecNumber evidence="5">3.2.1.86</ecNumber>
    </submittedName>
</protein>
<organism evidence="5">
    <name type="scientific">Thomasclavelia ramosa</name>
    <dbReference type="NCBI Taxonomy" id="1547"/>
    <lineage>
        <taxon>Bacteria</taxon>
        <taxon>Bacillati</taxon>
        <taxon>Bacillota</taxon>
        <taxon>Erysipelotrichia</taxon>
        <taxon>Erysipelotrichales</taxon>
        <taxon>Coprobacillaceae</taxon>
        <taxon>Thomasclavelia</taxon>
    </lineage>
</organism>
<dbReference type="SUPFAM" id="SSF51445">
    <property type="entry name" value="(Trans)glycosidases"/>
    <property type="match status" value="1"/>
</dbReference>
<dbReference type="InterPro" id="IPR017853">
    <property type="entry name" value="GH"/>
</dbReference>
<dbReference type="GO" id="GO:0016052">
    <property type="term" value="P:carbohydrate catabolic process"/>
    <property type="evidence" value="ECO:0007669"/>
    <property type="project" value="TreeGrafter"/>
</dbReference>
<evidence type="ECO:0000313" key="5">
    <source>
        <dbReference type="EMBL" id="VYT57952.1"/>
    </source>
</evidence>